<protein>
    <submittedName>
        <fullName evidence="8">Lipopolysaccharide biosynthesis protein</fullName>
    </submittedName>
</protein>
<dbReference type="PANTHER" id="PTHR32309:SF13">
    <property type="entry name" value="FERRIC ENTEROBACTIN TRANSPORT PROTEIN FEPE"/>
    <property type="match status" value="1"/>
</dbReference>
<gene>
    <name evidence="8" type="ordered locus">Kkor_0917</name>
</gene>
<name>C7RAP5_KANKD</name>
<evidence type="ECO:0000256" key="1">
    <source>
        <dbReference type="ARBA" id="ARBA00004651"/>
    </source>
</evidence>
<dbReference type="Pfam" id="PF02706">
    <property type="entry name" value="Wzz"/>
    <property type="match status" value="1"/>
</dbReference>
<dbReference type="FunCoup" id="C7RAP5">
    <property type="interactions" value="45"/>
</dbReference>
<accession>C7RAP5</accession>
<sequence>MNQDNNQQNIPTQGYYPPQSRYQEEEIDLRELFSIIWQGKWLIIAITIFFAIGSVALALWLPNEYKATAIVQPNDSGRGGKLASLSGQFGGLASLAGVNLGAAESTDAVIAIEIMNSWGFAEQFIDKHELDVPLFAAEGWEESTDQLQLDEDIYDPQRNEWVRQAPKGKTVEPTSWELYEQLRKRLLISQDAEKGLVNISVTHYSPRIAKQWTDWLVQDINEHMKERALKEANESIKYLEEQINQTSVAEIRAVFSELIQEQHKTKMLAQVSDEYVFKTVSEAKAPEEKDKPKRALICIIGTLLGGFLSLFIVLMSGLYKREKRLVKD</sequence>
<dbReference type="InParanoid" id="C7RAP5"/>
<dbReference type="GO" id="GO:0005886">
    <property type="term" value="C:plasma membrane"/>
    <property type="evidence" value="ECO:0007669"/>
    <property type="project" value="UniProtKB-SubCell"/>
</dbReference>
<keyword evidence="3 6" id="KW-0812">Transmembrane</keyword>
<evidence type="ECO:0000256" key="6">
    <source>
        <dbReference type="SAM" id="Phobius"/>
    </source>
</evidence>
<keyword evidence="4 6" id="KW-1133">Transmembrane helix</keyword>
<evidence type="ECO:0000256" key="4">
    <source>
        <dbReference type="ARBA" id="ARBA00022989"/>
    </source>
</evidence>
<dbReference type="eggNOG" id="COG3765">
    <property type="taxonomic scope" value="Bacteria"/>
</dbReference>
<dbReference type="OrthoDB" id="9775724at2"/>
<dbReference type="GO" id="GO:0004713">
    <property type="term" value="F:protein tyrosine kinase activity"/>
    <property type="evidence" value="ECO:0007669"/>
    <property type="project" value="TreeGrafter"/>
</dbReference>
<feature type="domain" description="Polysaccharide chain length determinant N-terminal" evidence="7">
    <location>
        <begin position="25"/>
        <end position="127"/>
    </location>
</feature>
<keyword evidence="9" id="KW-1185">Reference proteome</keyword>
<proteinExistence type="predicted"/>
<reference evidence="8 9" key="1">
    <citation type="journal article" date="2009" name="Stand. Genomic Sci.">
        <title>Complete genome sequence of Kangiella koreensis type strain (SW-125).</title>
        <authorList>
            <person name="Han C."/>
            <person name="Sikorski J."/>
            <person name="Lapidus A."/>
            <person name="Nolan M."/>
            <person name="Glavina Del Rio T."/>
            <person name="Tice H."/>
            <person name="Cheng J.F."/>
            <person name="Lucas S."/>
            <person name="Chen F."/>
            <person name="Copeland A."/>
            <person name="Ivanova N."/>
            <person name="Mavromatis K."/>
            <person name="Ovchinnikova G."/>
            <person name="Pati A."/>
            <person name="Bruce D."/>
            <person name="Goodwin L."/>
            <person name="Pitluck S."/>
            <person name="Chen A."/>
            <person name="Palaniappan K."/>
            <person name="Land M."/>
            <person name="Hauser L."/>
            <person name="Chang Y.J."/>
            <person name="Jeffries C.D."/>
            <person name="Chain P."/>
            <person name="Saunders E."/>
            <person name="Brettin T."/>
            <person name="Goker M."/>
            <person name="Tindall B.J."/>
            <person name="Bristow J."/>
            <person name="Eisen J.A."/>
            <person name="Markowitz V."/>
            <person name="Hugenholtz P."/>
            <person name="Kyrpides N.C."/>
            <person name="Klenk H.P."/>
            <person name="Detter J.C."/>
        </authorList>
    </citation>
    <scope>NUCLEOTIDE SEQUENCE [LARGE SCALE GENOMIC DNA]</scope>
    <source>
        <strain evidence="9">DSM 16069 / KCTC 12182 / SW-125</strain>
    </source>
</reference>
<dbReference type="InterPro" id="IPR003856">
    <property type="entry name" value="LPS_length_determ_N"/>
</dbReference>
<comment type="subcellular location">
    <subcellularLocation>
        <location evidence="1">Cell membrane</location>
        <topology evidence="1">Multi-pass membrane protein</topology>
    </subcellularLocation>
</comment>
<dbReference type="Proteomes" id="UP000001231">
    <property type="component" value="Chromosome"/>
</dbReference>
<dbReference type="STRING" id="523791.Kkor_0917"/>
<evidence type="ECO:0000313" key="9">
    <source>
        <dbReference type="Proteomes" id="UP000001231"/>
    </source>
</evidence>
<evidence type="ECO:0000256" key="5">
    <source>
        <dbReference type="ARBA" id="ARBA00023136"/>
    </source>
</evidence>
<evidence type="ECO:0000256" key="3">
    <source>
        <dbReference type="ARBA" id="ARBA00022692"/>
    </source>
</evidence>
<evidence type="ECO:0000313" key="8">
    <source>
        <dbReference type="EMBL" id="ACV26337.1"/>
    </source>
</evidence>
<dbReference type="EMBL" id="CP001707">
    <property type="protein sequence ID" value="ACV26337.1"/>
    <property type="molecule type" value="Genomic_DNA"/>
</dbReference>
<organism evidence="8 9">
    <name type="scientific">Kangiella koreensis (strain DSM 16069 / JCM 12317 / KCTC 12182 / SW-125)</name>
    <dbReference type="NCBI Taxonomy" id="523791"/>
    <lineage>
        <taxon>Bacteria</taxon>
        <taxon>Pseudomonadati</taxon>
        <taxon>Pseudomonadota</taxon>
        <taxon>Gammaproteobacteria</taxon>
        <taxon>Kangiellales</taxon>
        <taxon>Kangiellaceae</taxon>
        <taxon>Kangiella</taxon>
    </lineage>
</organism>
<evidence type="ECO:0000256" key="2">
    <source>
        <dbReference type="ARBA" id="ARBA00022475"/>
    </source>
</evidence>
<dbReference type="AlphaFoldDB" id="C7RAP5"/>
<dbReference type="PANTHER" id="PTHR32309">
    <property type="entry name" value="TYROSINE-PROTEIN KINASE"/>
    <property type="match status" value="1"/>
</dbReference>
<dbReference type="KEGG" id="kko:Kkor_0917"/>
<dbReference type="InterPro" id="IPR050445">
    <property type="entry name" value="Bact_polysacc_biosynth/exp"/>
</dbReference>
<dbReference type="RefSeq" id="WP_012800851.1">
    <property type="nucleotide sequence ID" value="NC_013166.1"/>
</dbReference>
<keyword evidence="2" id="KW-1003">Cell membrane</keyword>
<evidence type="ECO:0000259" key="7">
    <source>
        <dbReference type="Pfam" id="PF02706"/>
    </source>
</evidence>
<keyword evidence="5 6" id="KW-0472">Membrane</keyword>
<feature type="transmembrane region" description="Helical" evidence="6">
    <location>
        <begin position="41"/>
        <end position="61"/>
    </location>
</feature>
<feature type="transmembrane region" description="Helical" evidence="6">
    <location>
        <begin position="295"/>
        <end position="319"/>
    </location>
</feature>
<dbReference type="HOGENOM" id="CLU_074107_0_0_6"/>